<evidence type="ECO:0000256" key="1">
    <source>
        <dbReference type="SAM" id="MobiDB-lite"/>
    </source>
</evidence>
<accession>A0A6J4LJM9</accession>
<dbReference type="EMBL" id="CADCUJ010000020">
    <property type="protein sequence ID" value="CAA9335421.1"/>
    <property type="molecule type" value="Genomic_DNA"/>
</dbReference>
<feature type="compositionally biased region" description="Basic and acidic residues" evidence="1">
    <location>
        <begin position="101"/>
        <end position="116"/>
    </location>
</feature>
<proteinExistence type="predicted"/>
<feature type="region of interest" description="Disordered" evidence="1">
    <location>
        <begin position="1"/>
        <end position="129"/>
    </location>
</feature>
<name>A0A6J4LJM9_9ACTN</name>
<gene>
    <name evidence="2" type="ORF">AVDCRST_MAG72-504</name>
</gene>
<sequence>GHHSHRVDRRHRRRRADSRGGRCRARSPQEAGARPQPGRRAAGDSGGEVQRGPAARGGGPRDRRPRPSGAGRGGPQGGGGGAPAGRGAGPPVDGGHPPRGPRRDPAAGRPDGSRCRPRERRVRRVRHPV</sequence>
<feature type="compositionally biased region" description="Gly residues" evidence="1">
    <location>
        <begin position="70"/>
        <end position="88"/>
    </location>
</feature>
<protein>
    <submittedName>
        <fullName evidence="2">Uncharacterized protein</fullName>
    </submittedName>
</protein>
<feature type="compositionally biased region" description="Basic residues" evidence="1">
    <location>
        <begin position="117"/>
        <end position="129"/>
    </location>
</feature>
<reference evidence="2" key="1">
    <citation type="submission" date="2020-02" db="EMBL/GenBank/DDBJ databases">
        <authorList>
            <person name="Meier V. D."/>
        </authorList>
    </citation>
    <scope>NUCLEOTIDE SEQUENCE</scope>
    <source>
        <strain evidence="2">AVDCRST_MAG72</strain>
    </source>
</reference>
<evidence type="ECO:0000313" key="2">
    <source>
        <dbReference type="EMBL" id="CAA9335421.1"/>
    </source>
</evidence>
<feature type="compositionally biased region" description="Low complexity" evidence="1">
    <location>
        <begin position="31"/>
        <end position="40"/>
    </location>
</feature>
<feature type="non-terminal residue" evidence="2">
    <location>
        <position position="129"/>
    </location>
</feature>
<organism evidence="2">
    <name type="scientific">uncultured Nocardioidaceae bacterium</name>
    <dbReference type="NCBI Taxonomy" id="253824"/>
    <lineage>
        <taxon>Bacteria</taxon>
        <taxon>Bacillati</taxon>
        <taxon>Actinomycetota</taxon>
        <taxon>Actinomycetes</taxon>
        <taxon>Propionibacteriales</taxon>
        <taxon>Nocardioidaceae</taxon>
        <taxon>environmental samples</taxon>
    </lineage>
</organism>
<feature type="compositionally biased region" description="Basic residues" evidence="1">
    <location>
        <begin position="1"/>
        <end position="25"/>
    </location>
</feature>
<dbReference type="AlphaFoldDB" id="A0A6J4LJM9"/>
<feature type="non-terminal residue" evidence="2">
    <location>
        <position position="1"/>
    </location>
</feature>